<accession>A0ABQ0L1N7</accession>
<sequence length="320" mass="35370">MLPQKMREMVAAQGKSAPREPATKPSKYNNKPTTVDGIRFDSKKEARYYEQLKIRQRTGEVHFWLRQVPMHLADGTKYIVDFLVFFKDRDRDCEFVDVKGKETQVFRLKKKAVPAVRDIGISAGRIFLASEIPGIALDVKATLERRGSAAVFVENDGAVFLMLTRGPHTQAATSIEASNFVCICDAAAQAAELAASLLANYVPQRRMVPKAPESIGYVGRADQRACTVKAIIRMARTAGQVVVIVDKELFAFAFPKNSDRGRAYARQYEDRVAGVFDHSISETDLADAILATGIANVDVAPPTRRGRPPRVSKKLDEVAA</sequence>
<dbReference type="Pfam" id="PF06356">
    <property type="entry name" value="DUF1064"/>
    <property type="match status" value="1"/>
</dbReference>
<reference evidence="2" key="1">
    <citation type="submission" date="2014-09" db="EMBL/GenBank/DDBJ databases">
        <title>Genome sequence of the luminous mushroom Mycena chlorophos for searching fungal bioluminescence genes.</title>
        <authorList>
            <person name="Tanaka Y."/>
            <person name="Kasuga D."/>
            <person name="Oba Y."/>
            <person name="Hase S."/>
            <person name="Sato K."/>
            <person name="Oba Y."/>
            <person name="Sakakibara Y."/>
        </authorList>
    </citation>
    <scope>NUCLEOTIDE SEQUENCE</scope>
</reference>
<keyword evidence="3" id="KW-1185">Reference proteome</keyword>
<evidence type="ECO:0008006" key="4">
    <source>
        <dbReference type="Google" id="ProtNLM"/>
    </source>
</evidence>
<organism evidence="2 3">
    <name type="scientific">Mycena chlorophos</name>
    <name type="common">Agaric fungus</name>
    <name type="synonym">Agaricus chlorophos</name>
    <dbReference type="NCBI Taxonomy" id="658473"/>
    <lineage>
        <taxon>Eukaryota</taxon>
        <taxon>Fungi</taxon>
        <taxon>Dikarya</taxon>
        <taxon>Basidiomycota</taxon>
        <taxon>Agaricomycotina</taxon>
        <taxon>Agaricomycetes</taxon>
        <taxon>Agaricomycetidae</taxon>
        <taxon>Agaricales</taxon>
        <taxon>Marasmiineae</taxon>
        <taxon>Mycenaceae</taxon>
        <taxon>Mycena</taxon>
    </lineage>
</organism>
<name>A0ABQ0L1N7_MYCCL</name>
<evidence type="ECO:0000313" key="2">
    <source>
        <dbReference type="EMBL" id="GAT43706.1"/>
    </source>
</evidence>
<feature type="region of interest" description="Disordered" evidence="1">
    <location>
        <begin position="1"/>
        <end position="36"/>
    </location>
</feature>
<dbReference type="Proteomes" id="UP000815677">
    <property type="component" value="Unassembled WGS sequence"/>
</dbReference>
<dbReference type="InterPro" id="IPR009414">
    <property type="entry name" value="DUF1064"/>
</dbReference>
<evidence type="ECO:0000256" key="1">
    <source>
        <dbReference type="SAM" id="MobiDB-lite"/>
    </source>
</evidence>
<feature type="region of interest" description="Disordered" evidence="1">
    <location>
        <begin position="300"/>
        <end position="320"/>
    </location>
</feature>
<dbReference type="EMBL" id="DF839222">
    <property type="protein sequence ID" value="GAT43706.1"/>
    <property type="molecule type" value="Genomic_DNA"/>
</dbReference>
<proteinExistence type="predicted"/>
<evidence type="ECO:0000313" key="3">
    <source>
        <dbReference type="Proteomes" id="UP000815677"/>
    </source>
</evidence>
<protein>
    <recommendedName>
        <fullName evidence="4">DUF1064 domain-containing protein</fullName>
    </recommendedName>
</protein>
<gene>
    <name evidence="2" type="ORF">MCHLO_01376</name>
</gene>